<protein>
    <submittedName>
        <fullName evidence="1">Uncharacterized protein</fullName>
    </submittedName>
</protein>
<organism evidence="1">
    <name type="scientific">marine sediment metagenome</name>
    <dbReference type="NCBI Taxonomy" id="412755"/>
    <lineage>
        <taxon>unclassified sequences</taxon>
        <taxon>metagenomes</taxon>
        <taxon>ecological metagenomes</taxon>
    </lineage>
</organism>
<gene>
    <name evidence="1" type="ORF">LCGC14_2554310</name>
</gene>
<name>A0A0F9AMH2_9ZZZZ</name>
<dbReference type="AlphaFoldDB" id="A0A0F9AMH2"/>
<comment type="caution">
    <text evidence="1">The sequence shown here is derived from an EMBL/GenBank/DDBJ whole genome shotgun (WGS) entry which is preliminary data.</text>
</comment>
<proteinExistence type="predicted"/>
<evidence type="ECO:0000313" key="1">
    <source>
        <dbReference type="EMBL" id="KKL10585.1"/>
    </source>
</evidence>
<feature type="non-terminal residue" evidence="1">
    <location>
        <position position="1"/>
    </location>
</feature>
<dbReference type="EMBL" id="LAZR01042003">
    <property type="protein sequence ID" value="KKL10585.1"/>
    <property type="molecule type" value="Genomic_DNA"/>
</dbReference>
<sequence length="45" mass="5157">KADILRWHVADIIDRETADTLLDRIGIREEFRSIYLQESVAGAEA</sequence>
<reference evidence="1" key="1">
    <citation type="journal article" date="2015" name="Nature">
        <title>Complex archaea that bridge the gap between prokaryotes and eukaryotes.</title>
        <authorList>
            <person name="Spang A."/>
            <person name="Saw J.H."/>
            <person name="Jorgensen S.L."/>
            <person name="Zaremba-Niedzwiedzka K."/>
            <person name="Martijn J."/>
            <person name="Lind A.E."/>
            <person name="van Eijk R."/>
            <person name="Schleper C."/>
            <person name="Guy L."/>
            <person name="Ettema T.J."/>
        </authorList>
    </citation>
    <scope>NUCLEOTIDE SEQUENCE</scope>
</reference>
<accession>A0A0F9AMH2</accession>